<keyword evidence="1" id="KW-0732">Signal</keyword>
<evidence type="ECO:0000256" key="1">
    <source>
        <dbReference type="SAM" id="SignalP"/>
    </source>
</evidence>
<organism evidence="2 3">
    <name type="scientific">Bos mutus</name>
    <name type="common">wild yak</name>
    <dbReference type="NCBI Taxonomy" id="72004"/>
    <lineage>
        <taxon>Eukaryota</taxon>
        <taxon>Metazoa</taxon>
        <taxon>Chordata</taxon>
        <taxon>Craniata</taxon>
        <taxon>Vertebrata</taxon>
        <taxon>Euteleostomi</taxon>
        <taxon>Mammalia</taxon>
        <taxon>Eutheria</taxon>
        <taxon>Laurasiatheria</taxon>
        <taxon>Artiodactyla</taxon>
        <taxon>Ruminantia</taxon>
        <taxon>Pecora</taxon>
        <taxon>Bovidae</taxon>
        <taxon>Bovinae</taxon>
        <taxon>Bos</taxon>
    </lineage>
</organism>
<dbReference type="EMBL" id="JH880411">
    <property type="protein sequence ID" value="ELR61784.1"/>
    <property type="molecule type" value="Genomic_DNA"/>
</dbReference>
<proteinExistence type="predicted"/>
<feature type="non-terminal residue" evidence="2">
    <location>
        <position position="78"/>
    </location>
</feature>
<sequence length="78" mass="8952">LQTLLLPWLLGCSTWHAPISVIPVMFPSTPLPTEYSRAVCLSWPRFWKETSPLPSSFSSPAHLLSKYSFYPCLRWAEQ</sequence>
<dbReference type="AlphaFoldDB" id="L8J2E4"/>
<dbReference type="Proteomes" id="UP000011080">
    <property type="component" value="Unassembled WGS sequence"/>
</dbReference>
<protein>
    <submittedName>
        <fullName evidence="2">Uncharacterized protein</fullName>
    </submittedName>
</protein>
<accession>L8J2E4</accession>
<gene>
    <name evidence="2" type="ORF">M91_18681</name>
</gene>
<feature type="chain" id="PRO_5003992657" evidence="1">
    <location>
        <begin position="22"/>
        <end position="78"/>
    </location>
</feature>
<feature type="signal peptide" evidence="1">
    <location>
        <begin position="1"/>
        <end position="21"/>
    </location>
</feature>
<evidence type="ECO:0000313" key="2">
    <source>
        <dbReference type="EMBL" id="ELR61784.1"/>
    </source>
</evidence>
<name>L8J2E4_9CETA</name>
<reference evidence="2 3" key="1">
    <citation type="journal article" date="2012" name="Nat. Genet.">
        <title>The yak genome and adaptation to life at high altitude.</title>
        <authorList>
            <person name="Qiu Q."/>
            <person name="Zhang G."/>
            <person name="Ma T."/>
            <person name="Qian W."/>
            <person name="Wang J."/>
            <person name="Ye Z."/>
            <person name="Cao C."/>
            <person name="Hu Q."/>
            <person name="Kim J."/>
            <person name="Larkin D.M."/>
            <person name="Auvil L."/>
            <person name="Capitanu B."/>
            <person name="Ma J."/>
            <person name="Lewin H.A."/>
            <person name="Qian X."/>
            <person name="Lang Y."/>
            <person name="Zhou R."/>
            <person name="Wang L."/>
            <person name="Wang K."/>
            <person name="Xia J."/>
            <person name="Liao S."/>
            <person name="Pan S."/>
            <person name="Lu X."/>
            <person name="Hou H."/>
            <person name="Wang Y."/>
            <person name="Zang X."/>
            <person name="Yin Y."/>
            <person name="Ma H."/>
            <person name="Zhang J."/>
            <person name="Wang Z."/>
            <person name="Zhang Y."/>
            <person name="Zhang D."/>
            <person name="Yonezawa T."/>
            <person name="Hasegawa M."/>
            <person name="Zhong Y."/>
            <person name="Liu W."/>
            <person name="Zhang Y."/>
            <person name="Huang Z."/>
            <person name="Zhang S."/>
            <person name="Long R."/>
            <person name="Yang H."/>
            <person name="Wang J."/>
            <person name="Lenstra J.A."/>
            <person name="Cooper D.N."/>
            <person name="Wu Y."/>
            <person name="Wang J."/>
            <person name="Shi P."/>
            <person name="Wang J."/>
            <person name="Liu J."/>
        </authorList>
    </citation>
    <scope>NUCLEOTIDE SEQUENCE [LARGE SCALE GENOMIC DNA]</scope>
    <source>
        <strain evidence="3">yakQH1</strain>
    </source>
</reference>
<feature type="non-terminal residue" evidence="2">
    <location>
        <position position="1"/>
    </location>
</feature>
<evidence type="ECO:0000313" key="3">
    <source>
        <dbReference type="Proteomes" id="UP000011080"/>
    </source>
</evidence>